<organism evidence="2">
    <name type="scientific">freshwater metagenome</name>
    <dbReference type="NCBI Taxonomy" id="449393"/>
    <lineage>
        <taxon>unclassified sequences</taxon>
        <taxon>metagenomes</taxon>
        <taxon>ecological metagenomes</taxon>
    </lineage>
</organism>
<sequence>MERRGITALRWFLLPGFCGGMTTFSAVTIEVVGKDALGFGYLALTVIASIVTIAVVIPFARATIKVKQ</sequence>
<proteinExistence type="predicted"/>
<dbReference type="AlphaFoldDB" id="A0A6J6EMP9"/>
<reference evidence="2" key="1">
    <citation type="submission" date="2020-05" db="EMBL/GenBank/DDBJ databases">
        <authorList>
            <person name="Chiriac C."/>
            <person name="Salcher M."/>
            <person name="Ghai R."/>
            <person name="Kavagutti S V."/>
        </authorList>
    </citation>
    <scope>NUCLEOTIDE SEQUENCE</scope>
</reference>
<keyword evidence="1" id="KW-0812">Transmembrane</keyword>
<feature type="transmembrane region" description="Helical" evidence="1">
    <location>
        <begin position="39"/>
        <end position="60"/>
    </location>
</feature>
<evidence type="ECO:0000313" key="3">
    <source>
        <dbReference type="EMBL" id="CAB4639913.1"/>
    </source>
</evidence>
<dbReference type="EMBL" id="CAEZTX010000008">
    <property type="protein sequence ID" value="CAB4577801.1"/>
    <property type="molecule type" value="Genomic_DNA"/>
</dbReference>
<dbReference type="EMBL" id="CAEZVX010000044">
    <property type="protein sequence ID" value="CAB4639913.1"/>
    <property type="molecule type" value="Genomic_DNA"/>
</dbReference>
<feature type="transmembrane region" description="Helical" evidence="1">
    <location>
        <begin position="12"/>
        <end position="33"/>
    </location>
</feature>
<keyword evidence="1" id="KW-1133">Transmembrane helix</keyword>
<evidence type="ECO:0000256" key="1">
    <source>
        <dbReference type="SAM" id="Phobius"/>
    </source>
</evidence>
<name>A0A6J6EMP9_9ZZZZ</name>
<evidence type="ECO:0000313" key="2">
    <source>
        <dbReference type="EMBL" id="CAB4577801.1"/>
    </source>
</evidence>
<protein>
    <submittedName>
        <fullName evidence="2">Unannotated protein</fullName>
    </submittedName>
</protein>
<gene>
    <name evidence="2" type="ORF">UFOPK1755_00255</name>
    <name evidence="3" type="ORF">UFOPK2155_00460</name>
</gene>
<accession>A0A6J6EMP9</accession>
<keyword evidence="1" id="KW-0472">Membrane</keyword>